<dbReference type="AlphaFoldDB" id="A0AAV5SFI5"/>
<dbReference type="Proteomes" id="UP001432027">
    <property type="component" value="Unassembled WGS sequence"/>
</dbReference>
<gene>
    <name evidence="4" type="ORF">PENTCL1PPCAC_3552</name>
</gene>
<keyword evidence="2" id="KW-0732">Signal</keyword>
<dbReference type="InterPro" id="IPR007284">
    <property type="entry name" value="Ground-like_dom"/>
</dbReference>
<reference evidence="4" key="1">
    <citation type="submission" date="2023-10" db="EMBL/GenBank/DDBJ databases">
        <title>Genome assembly of Pristionchus species.</title>
        <authorList>
            <person name="Yoshida K."/>
            <person name="Sommer R.J."/>
        </authorList>
    </citation>
    <scope>NUCLEOTIDE SEQUENCE</scope>
    <source>
        <strain evidence="4">RS0144</strain>
    </source>
</reference>
<evidence type="ECO:0000313" key="5">
    <source>
        <dbReference type="Proteomes" id="UP001432027"/>
    </source>
</evidence>
<name>A0AAV5SFI5_9BILA</name>
<keyword evidence="5" id="KW-1185">Reference proteome</keyword>
<protein>
    <recommendedName>
        <fullName evidence="3">Ground-like domain-containing protein</fullName>
    </recommendedName>
</protein>
<accession>A0AAV5SFI5</accession>
<feature type="non-terminal residue" evidence="4">
    <location>
        <position position="1"/>
    </location>
</feature>
<organism evidence="4 5">
    <name type="scientific">Pristionchus entomophagus</name>
    <dbReference type="NCBI Taxonomy" id="358040"/>
    <lineage>
        <taxon>Eukaryota</taxon>
        <taxon>Metazoa</taxon>
        <taxon>Ecdysozoa</taxon>
        <taxon>Nematoda</taxon>
        <taxon>Chromadorea</taxon>
        <taxon>Rhabditida</taxon>
        <taxon>Rhabditina</taxon>
        <taxon>Diplogasteromorpha</taxon>
        <taxon>Diplogasteroidea</taxon>
        <taxon>Neodiplogasteridae</taxon>
        <taxon>Pristionchus</taxon>
    </lineage>
</organism>
<feature type="domain" description="Ground-like" evidence="3">
    <location>
        <begin position="219"/>
        <end position="289"/>
    </location>
</feature>
<feature type="compositionally biased region" description="Low complexity" evidence="1">
    <location>
        <begin position="142"/>
        <end position="157"/>
    </location>
</feature>
<proteinExistence type="predicted"/>
<evidence type="ECO:0000256" key="2">
    <source>
        <dbReference type="SAM" id="SignalP"/>
    </source>
</evidence>
<evidence type="ECO:0000313" key="4">
    <source>
        <dbReference type="EMBL" id="GMS81377.1"/>
    </source>
</evidence>
<feature type="chain" id="PRO_5043596321" description="Ground-like domain-containing protein" evidence="2">
    <location>
        <begin position="21"/>
        <end position="293"/>
    </location>
</feature>
<feature type="region of interest" description="Disordered" evidence="1">
    <location>
        <begin position="140"/>
        <end position="160"/>
    </location>
</feature>
<comment type="caution">
    <text evidence="4">The sequence shown here is derived from an EMBL/GenBank/DDBJ whole genome shotgun (WGS) entry which is preliminary data.</text>
</comment>
<dbReference type="Pfam" id="PF04155">
    <property type="entry name" value="Ground-like"/>
    <property type="match status" value="1"/>
</dbReference>
<dbReference type="EMBL" id="BTSX01000001">
    <property type="protein sequence ID" value="GMS81377.1"/>
    <property type="molecule type" value="Genomic_DNA"/>
</dbReference>
<feature type="signal peptide" evidence="2">
    <location>
        <begin position="1"/>
        <end position="20"/>
    </location>
</feature>
<sequence length="293" mass="31075">HTHIMRAITLALLLPIVAQAFFFGNSCGCQQRCPAPTCPLPAAPVCPPPPICGGGGAYAAAPQPAYRPNPQQVQPQFVQSQPAQLSQQYYQQLPVQGYQQAPAAEFGDEALAAQSEHHEIPTNGQTATLEAVEEESPSVVTPSAPEYAPAASDAAPEGVDTVDVNDPAPQAGDTAAQNTVYDDIVNAAQGSTPTEEYSAAAQSRRRYHSIRRAPAVAFDPKCNSETLKSLIHQNIGDSTSSSKRAIQKAASEEIGGHVDVICSTGTFSYIVNTELYCETEKDGITCFAFRQSN</sequence>
<evidence type="ECO:0000256" key="1">
    <source>
        <dbReference type="SAM" id="MobiDB-lite"/>
    </source>
</evidence>
<evidence type="ECO:0000259" key="3">
    <source>
        <dbReference type="Pfam" id="PF04155"/>
    </source>
</evidence>